<evidence type="ECO:0000256" key="3">
    <source>
        <dbReference type="ARBA" id="ARBA00022603"/>
    </source>
</evidence>
<keyword evidence="9" id="KW-1185">Reference proteome</keyword>
<dbReference type="Proteomes" id="UP000464754">
    <property type="component" value="Chromosome"/>
</dbReference>
<comment type="caution">
    <text evidence="7">Lacks conserved residue(s) required for the propagation of feature annotation.</text>
</comment>
<dbReference type="PANTHER" id="PTHR23417">
    <property type="entry name" value="3-DEOXY-D-MANNO-OCTULOSONIC-ACID TRANSFERASE/TRNA GUANINE-N 7 - -METHYLTRANSFERASE"/>
    <property type="match status" value="1"/>
</dbReference>
<dbReference type="InterPro" id="IPR029063">
    <property type="entry name" value="SAM-dependent_MTases_sf"/>
</dbReference>
<dbReference type="EC" id="2.1.1.33" evidence="7"/>
<keyword evidence="4 7" id="KW-0808">Transferase</keyword>
<comment type="function">
    <text evidence="2 7">Catalyzes the formation of N(7)-methylguanine at position 46 (m7G46) in tRNA.</text>
</comment>
<dbReference type="KEGG" id="aarg:Aargi30884_06540"/>
<keyword evidence="6 7" id="KW-0819">tRNA processing</keyword>
<comment type="pathway">
    <text evidence="7">tRNA modification; N(7)-methylguanine-tRNA biosynthesis.</text>
</comment>
<organism evidence="8 9">
    <name type="scientific">Amedibacterium intestinale</name>
    <dbReference type="NCBI Taxonomy" id="2583452"/>
    <lineage>
        <taxon>Bacteria</taxon>
        <taxon>Bacillati</taxon>
        <taxon>Bacillota</taxon>
        <taxon>Erysipelotrichia</taxon>
        <taxon>Erysipelotrichales</taxon>
        <taxon>Erysipelotrichaceae</taxon>
        <taxon>Amedibacterium</taxon>
    </lineage>
</organism>
<evidence type="ECO:0000256" key="4">
    <source>
        <dbReference type="ARBA" id="ARBA00022679"/>
    </source>
</evidence>
<feature type="binding site" evidence="7">
    <location>
        <position position="67"/>
    </location>
    <ligand>
        <name>S-adenosyl-L-methionine</name>
        <dbReference type="ChEBI" id="CHEBI:59789"/>
    </ligand>
</feature>
<keyword evidence="3 7" id="KW-0489">Methyltransferase</keyword>
<dbReference type="PROSITE" id="PS51625">
    <property type="entry name" value="SAM_MT_TRMB"/>
    <property type="match status" value="1"/>
</dbReference>
<evidence type="ECO:0000256" key="6">
    <source>
        <dbReference type="ARBA" id="ARBA00022694"/>
    </source>
</evidence>
<evidence type="ECO:0000256" key="7">
    <source>
        <dbReference type="HAMAP-Rule" id="MF_01057"/>
    </source>
</evidence>
<dbReference type="AlphaFoldDB" id="A0A6N4TGP4"/>
<dbReference type="GO" id="GO:0008176">
    <property type="term" value="F:tRNA (guanine(46)-N7)-methyltransferase activity"/>
    <property type="evidence" value="ECO:0007669"/>
    <property type="project" value="UniProtKB-UniRule"/>
</dbReference>
<feature type="binding site" evidence="7">
    <location>
        <position position="96"/>
    </location>
    <ligand>
        <name>S-adenosyl-L-methionine</name>
        <dbReference type="ChEBI" id="CHEBI:59789"/>
    </ligand>
</feature>
<feature type="binding site" evidence="7">
    <location>
        <position position="118"/>
    </location>
    <ligand>
        <name>S-adenosyl-L-methionine</name>
        <dbReference type="ChEBI" id="CHEBI:59789"/>
    </ligand>
</feature>
<proteinExistence type="inferred from homology"/>
<dbReference type="HAMAP" id="MF_01057">
    <property type="entry name" value="tRNA_methyltr_TrmB"/>
    <property type="match status" value="1"/>
</dbReference>
<feature type="binding site" evidence="7">
    <location>
        <position position="154"/>
    </location>
    <ligand>
        <name>substrate</name>
    </ligand>
</feature>
<sequence length="219" mass="26121">MRMRKLPWAEDFLNEQEVVVKEPAQYKGTWKEMLDCTCLHVEIGTGKGDYWTKMSQCYPDFGWIGVEKNSSVAALAVRKFVNMEGKKEHMRFIQDDAEEIAQWFAHGEVDVIHLNFSDPWPKKRAHKKRLSNHKFIAQYADILSDDGEIQMKTDNSSLFEYSIMEFQNEGWYLHDFSVDYRRVEHDEDVITEYENRFMERNQPIYRAVWKKHPVVKKEN</sequence>
<protein>
    <recommendedName>
        <fullName evidence="7">tRNA (guanine-N(7)-)-methyltransferase</fullName>
        <ecNumber evidence="7">2.1.1.33</ecNumber>
    </recommendedName>
    <alternativeName>
        <fullName evidence="7">tRNA (guanine(46)-N(7))-methyltransferase</fullName>
    </alternativeName>
    <alternativeName>
        <fullName evidence="7">tRNA(m7G46)-methyltransferase</fullName>
    </alternativeName>
</protein>
<evidence type="ECO:0000256" key="2">
    <source>
        <dbReference type="ARBA" id="ARBA00003015"/>
    </source>
</evidence>
<evidence type="ECO:0000313" key="9">
    <source>
        <dbReference type="Proteomes" id="UP000464754"/>
    </source>
</evidence>
<dbReference type="InterPro" id="IPR055361">
    <property type="entry name" value="tRNA_methyltr_TrmB_bact"/>
</dbReference>
<comment type="catalytic activity">
    <reaction evidence="1 7">
        <text>guanosine(46) in tRNA + S-adenosyl-L-methionine = N(7)-methylguanosine(46) in tRNA + S-adenosyl-L-homocysteine</text>
        <dbReference type="Rhea" id="RHEA:42708"/>
        <dbReference type="Rhea" id="RHEA-COMP:10188"/>
        <dbReference type="Rhea" id="RHEA-COMP:10189"/>
        <dbReference type="ChEBI" id="CHEBI:57856"/>
        <dbReference type="ChEBI" id="CHEBI:59789"/>
        <dbReference type="ChEBI" id="CHEBI:74269"/>
        <dbReference type="ChEBI" id="CHEBI:74480"/>
        <dbReference type="EC" id="2.1.1.33"/>
    </reaction>
</comment>
<feature type="binding site" evidence="7">
    <location>
        <position position="122"/>
    </location>
    <ligand>
        <name>substrate</name>
    </ligand>
</feature>
<feature type="binding site" evidence="7">
    <location>
        <position position="42"/>
    </location>
    <ligand>
        <name>S-adenosyl-L-methionine</name>
        <dbReference type="ChEBI" id="CHEBI:59789"/>
    </ligand>
</feature>
<feature type="binding site" evidence="7">
    <location>
        <begin position="191"/>
        <end position="194"/>
    </location>
    <ligand>
        <name>substrate</name>
    </ligand>
</feature>
<evidence type="ECO:0000256" key="1">
    <source>
        <dbReference type="ARBA" id="ARBA00000142"/>
    </source>
</evidence>
<dbReference type="Gene3D" id="3.40.50.150">
    <property type="entry name" value="Vaccinia Virus protein VP39"/>
    <property type="match status" value="1"/>
</dbReference>
<gene>
    <name evidence="7 8" type="primary">trmB</name>
    <name evidence="8" type="ORF">Aargi30884_06540</name>
</gene>
<dbReference type="Pfam" id="PF02390">
    <property type="entry name" value="Methyltransf_4"/>
    <property type="match status" value="1"/>
</dbReference>
<dbReference type="RefSeq" id="WP_118277116.1">
    <property type="nucleotide sequence ID" value="NZ_AP019695.1"/>
</dbReference>
<name>A0A6N4TGP4_9FIRM</name>
<dbReference type="NCBIfam" id="NF001080">
    <property type="entry name" value="PRK00121.2-2"/>
    <property type="match status" value="1"/>
</dbReference>
<evidence type="ECO:0000256" key="5">
    <source>
        <dbReference type="ARBA" id="ARBA00022691"/>
    </source>
</evidence>
<dbReference type="InterPro" id="IPR003358">
    <property type="entry name" value="tRNA_(Gua-N-7)_MeTrfase_Trmb"/>
</dbReference>
<evidence type="ECO:0000313" key="8">
    <source>
        <dbReference type="EMBL" id="BBK21751.1"/>
    </source>
</evidence>
<reference evidence="9" key="1">
    <citation type="submission" date="2019-05" db="EMBL/GenBank/DDBJ databases">
        <title>Complete genome sequencing of Absiella argi strain JCM 30884.</title>
        <authorList>
            <person name="Sakamoto M."/>
            <person name="Murakami T."/>
            <person name="Mori H."/>
        </authorList>
    </citation>
    <scope>NUCLEOTIDE SEQUENCE [LARGE SCALE GENOMIC DNA]</scope>
    <source>
        <strain evidence="9">JCM 30884</strain>
    </source>
</reference>
<comment type="similarity">
    <text evidence="7">Belongs to the class I-like SAM-binding methyltransferase superfamily. TrmB family.</text>
</comment>
<accession>A0A6N4TGP4</accession>
<dbReference type="EMBL" id="AP019695">
    <property type="protein sequence ID" value="BBK21751.1"/>
    <property type="molecule type" value="Genomic_DNA"/>
</dbReference>
<dbReference type="GO" id="GO:0043527">
    <property type="term" value="C:tRNA methyltransferase complex"/>
    <property type="evidence" value="ECO:0007669"/>
    <property type="project" value="TreeGrafter"/>
</dbReference>
<dbReference type="NCBIfam" id="TIGR00091">
    <property type="entry name" value="tRNA (guanosine(46)-N7)-methyltransferase TrmB"/>
    <property type="match status" value="1"/>
</dbReference>
<keyword evidence="5 7" id="KW-0949">S-adenosyl-L-methionine</keyword>
<dbReference type="SUPFAM" id="SSF53335">
    <property type="entry name" value="S-adenosyl-L-methionine-dependent methyltransferases"/>
    <property type="match status" value="1"/>
</dbReference>
<dbReference type="UniPathway" id="UPA00989"/>
<dbReference type="PANTHER" id="PTHR23417:SF14">
    <property type="entry name" value="PENTACOTRIPEPTIDE-REPEAT REGION OF PRORP DOMAIN-CONTAINING PROTEIN"/>
    <property type="match status" value="1"/>
</dbReference>